<dbReference type="PANTHER" id="PTHR34061">
    <property type="entry name" value="PROTEIN, PUTATIVE-RELATED"/>
    <property type="match status" value="1"/>
</dbReference>
<accession>A0A0V0H1X2</accession>
<dbReference type="AlphaFoldDB" id="A0A0V0H1X2"/>
<dbReference type="EMBL" id="GEDG01027630">
    <property type="protein sequence ID" value="JAP13712.1"/>
    <property type="molecule type" value="Transcribed_RNA"/>
</dbReference>
<reference evidence="1" key="1">
    <citation type="submission" date="2015-12" db="EMBL/GenBank/DDBJ databases">
        <title>Gene expression during late stages of embryo sac development: a critical building block for successful pollen-pistil interactions.</title>
        <authorList>
            <person name="Liu Y."/>
            <person name="Joly V."/>
            <person name="Sabar M."/>
            <person name="Matton D.P."/>
        </authorList>
    </citation>
    <scope>NUCLEOTIDE SEQUENCE</scope>
</reference>
<organism evidence="1">
    <name type="scientific">Solanum chacoense</name>
    <name type="common">Chaco potato</name>
    <dbReference type="NCBI Taxonomy" id="4108"/>
    <lineage>
        <taxon>Eukaryota</taxon>
        <taxon>Viridiplantae</taxon>
        <taxon>Streptophyta</taxon>
        <taxon>Embryophyta</taxon>
        <taxon>Tracheophyta</taxon>
        <taxon>Spermatophyta</taxon>
        <taxon>Magnoliopsida</taxon>
        <taxon>eudicotyledons</taxon>
        <taxon>Gunneridae</taxon>
        <taxon>Pentapetalae</taxon>
        <taxon>asterids</taxon>
        <taxon>lamiids</taxon>
        <taxon>Solanales</taxon>
        <taxon>Solanaceae</taxon>
        <taxon>Solanoideae</taxon>
        <taxon>Solaneae</taxon>
        <taxon>Solanum</taxon>
    </lineage>
</organism>
<dbReference type="PANTHER" id="PTHR34061:SF11">
    <property type="entry name" value="PROTEIN, PUTATIVE-RELATED"/>
    <property type="match status" value="1"/>
</dbReference>
<protein>
    <submittedName>
        <fullName evidence="1">Putative ovule protein</fullName>
    </submittedName>
</protein>
<evidence type="ECO:0000313" key="1">
    <source>
        <dbReference type="EMBL" id="JAP13712.1"/>
    </source>
</evidence>
<name>A0A0V0H1X2_SOLCH</name>
<proteinExistence type="predicted"/>
<sequence>MSQQNCSFVSCDKLDKMANRIGTSLASAFFASLERCSCITISTFHDEDDDEEEGKNRPLLFTKHASFTQSKLSSS</sequence>